<organism evidence="2 3">
    <name type="scientific">Symbiodinium natans</name>
    <dbReference type="NCBI Taxonomy" id="878477"/>
    <lineage>
        <taxon>Eukaryota</taxon>
        <taxon>Sar</taxon>
        <taxon>Alveolata</taxon>
        <taxon>Dinophyceae</taxon>
        <taxon>Suessiales</taxon>
        <taxon>Symbiodiniaceae</taxon>
        <taxon>Symbiodinium</taxon>
    </lineage>
</organism>
<accession>A0A812R9S5</accession>
<feature type="compositionally biased region" description="Basic residues" evidence="1">
    <location>
        <begin position="1193"/>
        <end position="1211"/>
    </location>
</feature>
<comment type="caution">
    <text evidence="2">The sequence shown here is derived from an EMBL/GenBank/DDBJ whole genome shotgun (WGS) entry which is preliminary data.</text>
</comment>
<dbReference type="EMBL" id="CAJNDS010002320">
    <property type="protein sequence ID" value="CAE7430000.1"/>
    <property type="molecule type" value="Genomic_DNA"/>
</dbReference>
<evidence type="ECO:0000313" key="2">
    <source>
        <dbReference type="EMBL" id="CAE7430000.1"/>
    </source>
</evidence>
<keyword evidence="3" id="KW-1185">Reference proteome</keyword>
<dbReference type="Proteomes" id="UP000604046">
    <property type="component" value="Unassembled WGS sequence"/>
</dbReference>
<gene>
    <name evidence="2" type="ORF">SNAT2548_LOCUS23372</name>
</gene>
<protein>
    <submittedName>
        <fullName evidence="2">Uncharacterized protein</fullName>
    </submittedName>
</protein>
<evidence type="ECO:0000313" key="3">
    <source>
        <dbReference type="Proteomes" id="UP000604046"/>
    </source>
</evidence>
<name>A0A812R9S5_9DINO</name>
<feature type="region of interest" description="Disordered" evidence="1">
    <location>
        <begin position="528"/>
        <end position="550"/>
    </location>
</feature>
<proteinExistence type="predicted"/>
<dbReference type="OrthoDB" id="420953at2759"/>
<sequence length="1251" mass="141222">MPEHVTDRNLVQLVGNSQHIRSIAVAWLLGLATTSRKRSAKVFDACFLHLRHGQPFIFGFVGRQPFHVENNVQELTDDGMDKWARAMCDFHEIITALQTAVSLLPDNNNSKEIRNLLNVFRQPEDYSRTKFEEQSLHMKLRPLRDFLIAIMEQERDEDLNELCGNKKPIVDILKNKESDLELGVEFRHVLQCMSTMADAKDAGERDRVQLSALVTGGNLESMEESLEELQKLRGKVLDKVSEKTRKNVKLHCNANPKQTVAAIPRLAQGKLGSHHRLFVVSAELLDEHEGSQSTPWASAPGNKNLVDLLGQRLDLVLEMAKEPWDFIVVSDGANKSLRQTIQNKLGNVSELLVLYEETSRFQDYSKRGQWQSLYLCNPKGAKDAQINLVPREDCGKMQHVFAGVCANATLDLDRMSTDTKRSVWKDKGLVRPQKWPSESIPWHWSDVLPMDVWDSVMTMLRVASVVDLSAGPTCLRSCLKSGTSYFGICHNDAFCAWLQAVADKDSSVPHMYDSNLTEMVLEAFPELAEEDNEEGEDKNGDDQDEEEATEETLYVQRAALVPTPAAGQENASVTPVEELWPPPADAGTQWLQKLAHWAGASVRAKLSQRGFQSRPEPLMFHDDGEEQAVAEPWCPEHCLMALKKNGEYIAGGHVLWLSLARHSRDNLIQDDIAYRDVEDLAQMMQLQLSGNFQRHSHACACYPGHPRSNKHSFPVTVEAYTWEVPAGYPEVLHFLSDMKPVAVWWVPRVDMFQALRNEREQDKGSATESTKCLLKQSLLASRTRSQYFENTFVTWSRKLCAYMTSLSSGRLQSRNELLKLLQKNDPGFAYNGQVGNYYMVHAAEVVSEVVVREALLVLQDLTRRHGVDFLASQYSKLWYLASAAKRWSTDTFTPVEVLTFVLLLMGDDLASGERLKPKAVTKSALKVQACSTCEGQSTPCVTCPINWLRVALEKARLWHYCVKELHRSNVSPQLLQQLANVGCHDKHCLDGDSKMKLAAWVEVAETDSLEKSLRKGKSQEYRQKILDRLQEALGFDLAKGMLRVSAAPLSQSQHDQRDAIAAKAKLFCDDHVHFEVYGKADLLEDALNRLPPEWMQECSVLNKSHRLFVVSTSLLFENEKMPWKRWSKTACTIAGFGLPVLAKVTTIIIYDCPADASQDAVKFIDDFVALSKGQWTKYKTVQEQQRAAAVAKARPKAKPKARPQFKRRRGRPAPAKVVKLQHGAPQDVLWSLYRQIRILDRVAGVAHESLR</sequence>
<dbReference type="AlphaFoldDB" id="A0A812R9S5"/>
<reference evidence="2" key="1">
    <citation type="submission" date="2021-02" db="EMBL/GenBank/DDBJ databases">
        <authorList>
            <person name="Dougan E. K."/>
            <person name="Rhodes N."/>
            <person name="Thang M."/>
            <person name="Chan C."/>
        </authorList>
    </citation>
    <scope>NUCLEOTIDE SEQUENCE</scope>
</reference>
<evidence type="ECO:0000256" key="1">
    <source>
        <dbReference type="SAM" id="MobiDB-lite"/>
    </source>
</evidence>
<feature type="region of interest" description="Disordered" evidence="1">
    <location>
        <begin position="1192"/>
        <end position="1214"/>
    </location>
</feature>